<dbReference type="Proteomes" id="UP001140453">
    <property type="component" value="Unassembled WGS sequence"/>
</dbReference>
<dbReference type="CDD" id="cd12148">
    <property type="entry name" value="fungal_TF_MHR"/>
    <property type="match status" value="1"/>
</dbReference>
<dbReference type="SUPFAM" id="SSF57701">
    <property type="entry name" value="Zn2/Cys6 DNA-binding domain"/>
    <property type="match status" value="1"/>
</dbReference>
<evidence type="ECO:0000256" key="3">
    <source>
        <dbReference type="ARBA" id="ARBA00023242"/>
    </source>
</evidence>
<dbReference type="AlphaFoldDB" id="A0A9W8Z449"/>
<dbReference type="CDD" id="cd00067">
    <property type="entry name" value="GAL4"/>
    <property type="match status" value="1"/>
</dbReference>
<feature type="region of interest" description="Disordered" evidence="4">
    <location>
        <begin position="160"/>
        <end position="228"/>
    </location>
</feature>
<feature type="compositionally biased region" description="Low complexity" evidence="4">
    <location>
        <begin position="907"/>
        <end position="925"/>
    </location>
</feature>
<dbReference type="GO" id="GO:0008270">
    <property type="term" value="F:zinc ion binding"/>
    <property type="evidence" value="ECO:0007669"/>
    <property type="project" value="InterPro"/>
</dbReference>
<feature type="domain" description="Zn(2)-C6 fungal-type" evidence="5">
    <location>
        <begin position="80"/>
        <end position="109"/>
    </location>
</feature>
<feature type="compositionally biased region" description="Polar residues" evidence="4">
    <location>
        <begin position="801"/>
        <end position="834"/>
    </location>
</feature>
<accession>A0A9W8Z449</accession>
<feature type="compositionally biased region" description="Polar residues" evidence="4">
    <location>
        <begin position="200"/>
        <end position="209"/>
    </location>
</feature>
<evidence type="ECO:0000259" key="5">
    <source>
        <dbReference type="PROSITE" id="PS50048"/>
    </source>
</evidence>
<proteinExistence type="predicted"/>
<evidence type="ECO:0000256" key="1">
    <source>
        <dbReference type="ARBA" id="ARBA00004123"/>
    </source>
</evidence>
<keyword evidence="7" id="KW-1185">Reference proteome</keyword>
<dbReference type="InterPro" id="IPR050613">
    <property type="entry name" value="Sec_Metabolite_Reg"/>
</dbReference>
<dbReference type="Gene3D" id="4.10.240.10">
    <property type="entry name" value="Zn(2)-C6 fungal-type DNA-binding domain"/>
    <property type="match status" value="1"/>
</dbReference>
<sequence length="1034" mass="113912">MDGSGQQFPPPTSGSNPSDPTSPVESFADSFTPTNESPINNGMPSNPNQPSPRPQTHPAYPGASVYTPTDLPSERLNPRSCVTCRRRKVRCDKHMPCSNCRRAQIPCIFPAPGRAPRRPRPKDPNAPPKQASSEREIELMKRLRKLEGIVEELSGQIEVETARNHSSNGNSPEATINPGADSHTPNSGALRGDRADSVAAGSSHSQGSPMQAGEGRPSPYSYNSGSGVLQRQDSINKKFGRLVVNDHGKTRYVSSAMWSKITDELDELRNETNRLTDGESEDSGAESVIAAATNRSGGDHHAFILGYRSADIDLRPLHPLPSQIPYMWQVYKENVDPIAKVLHVPTVEKLVNQTRKDLDNLTPANEALMFAIYFAAITSMDENDVKTNFGVERPKLITQYRFALEQALAKAEFITSPELVVLQAFILFLVLVRRHDDTRFCWTLTGLAIRIGQSMGLHRDGTFLPGLTPLEIEMRRRLFWALCILDLRSAEDQGTDLTIVERTFDTELPLNINDSDISEDSKELPPSRQGASDMTFSLIRYEICAQARSLYVVSSANPGQCPKDAAVSLEEHERMVRNIYQGVEEKYFKDQPTSCNPMLWTAANIARVITAKMTLVIYQPMLFPGPDGEVLSEDIRERIFTAATEIFEYNHQLNSDPRSRPWKWLFQTYTQWHAVAYVLMEVVHRPWGPSEERAWAALNSIFANPHPDDLNRIAGDQSVWLPLRKIYLKAKKYREGEVARLKANSDAAQQLEIEERSKAPVPLSFTAMPGSVKSAIATERWRKLVNAPPLPPHLQNQPPQTTSIQQAQKTAETESQAQVPTKMESSNGNFSTPSITDARAMTLVENTINQSHFMPENLFPMAFAPEYQDVARAATSVGGWPFMGGSSTDIPRADPTLANFTTNNNGSQAPSAPSTMAATAAPANTDSRMQATPLLDALKVEGNLPVWMWSDSSGSNIFTPGSVGPGSSGPMSSTTPTARNSFQFPLGGPAVAGEGVQPEDIDMDMNEDFNWADWGQSLMEQGGNMGGVWSAHGI</sequence>
<evidence type="ECO:0000256" key="2">
    <source>
        <dbReference type="ARBA" id="ARBA00022723"/>
    </source>
</evidence>
<dbReference type="Pfam" id="PF00172">
    <property type="entry name" value="Zn_clus"/>
    <property type="match status" value="1"/>
</dbReference>
<dbReference type="SMART" id="SM00066">
    <property type="entry name" value="GAL4"/>
    <property type="match status" value="1"/>
</dbReference>
<dbReference type="EMBL" id="JAPEVB010000001">
    <property type="protein sequence ID" value="KAJ4397330.1"/>
    <property type="molecule type" value="Genomic_DNA"/>
</dbReference>
<dbReference type="GO" id="GO:0005634">
    <property type="term" value="C:nucleus"/>
    <property type="evidence" value="ECO:0007669"/>
    <property type="project" value="UniProtKB-SubCell"/>
</dbReference>
<dbReference type="PANTHER" id="PTHR31001:SF50">
    <property type="entry name" value="ZN(II)2CYS6 TRANSCRIPTION FACTOR (EUROFUNG)"/>
    <property type="match status" value="1"/>
</dbReference>
<comment type="subcellular location">
    <subcellularLocation>
        <location evidence="1">Nucleus</location>
    </subcellularLocation>
</comment>
<evidence type="ECO:0000313" key="7">
    <source>
        <dbReference type="Proteomes" id="UP001140453"/>
    </source>
</evidence>
<feature type="region of interest" description="Disordered" evidence="4">
    <location>
        <begin position="786"/>
        <end position="834"/>
    </location>
</feature>
<dbReference type="PROSITE" id="PS00463">
    <property type="entry name" value="ZN2_CY6_FUNGAL_1"/>
    <property type="match status" value="1"/>
</dbReference>
<name>A0A9W8Z449_9PEZI</name>
<dbReference type="PROSITE" id="PS50048">
    <property type="entry name" value="ZN2_CY6_FUNGAL_2"/>
    <property type="match status" value="1"/>
</dbReference>
<gene>
    <name evidence="6" type="ORF">N0V93_001555</name>
</gene>
<dbReference type="PANTHER" id="PTHR31001">
    <property type="entry name" value="UNCHARACTERIZED TRANSCRIPTIONAL REGULATORY PROTEIN"/>
    <property type="match status" value="1"/>
</dbReference>
<dbReference type="GO" id="GO:0003677">
    <property type="term" value="F:DNA binding"/>
    <property type="evidence" value="ECO:0007669"/>
    <property type="project" value="InterPro"/>
</dbReference>
<dbReference type="GO" id="GO:0006351">
    <property type="term" value="P:DNA-templated transcription"/>
    <property type="evidence" value="ECO:0007669"/>
    <property type="project" value="InterPro"/>
</dbReference>
<dbReference type="GO" id="GO:0000981">
    <property type="term" value="F:DNA-binding transcription factor activity, RNA polymerase II-specific"/>
    <property type="evidence" value="ECO:0007669"/>
    <property type="project" value="InterPro"/>
</dbReference>
<feature type="region of interest" description="Disordered" evidence="4">
    <location>
        <begin position="511"/>
        <end position="530"/>
    </location>
</feature>
<dbReference type="InterPro" id="IPR007219">
    <property type="entry name" value="XnlR_reg_dom"/>
</dbReference>
<dbReference type="OrthoDB" id="3989227at2759"/>
<dbReference type="SMART" id="SM00906">
    <property type="entry name" value="Fungal_trans"/>
    <property type="match status" value="1"/>
</dbReference>
<feature type="region of interest" description="Disordered" evidence="4">
    <location>
        <begin position="1"/>
        <end position="77"/>
    </location>
</feature>
<feature type="compositionally biased region" description="Polar residues" evidence="4">
    <location>
        <begin position="164"/>
        <end position="174"/>
    </location>
</feature>
<keyword evidence="3" id="KW-0539">Nucleus</keyword>
<protein>
    <recommendedName>
        <fullName evidence="5">Zn(2)-C6 fungal-type domain-containing protein</fullName>
    </recommendedName>
</protein>
<feature type="region of interest" description="Disordered" evidence="4">
    <location>
        <begin position="109"/>
        <end position="136"/>
    </location>
</feature>
<evidence type="ECO:0000256" key="4">
    <source>
        <dbReference type="SAM" id="MobiDB-lite"/>
    </source>
</evidence>
<feature type="region of interest" description="Disordered" evidence="4">
    <location>
        <begin position="904"/>
        <end position="925"/>
    </location>
</feature>
<dbReference type="InterPro" id="IPR001138">
    <property type="entry name" value="Zn2Cys6_DnaBD"/>
</dbReference>
<keyword evidence="2" id="KW-0479">Metal-binding</keyword>
<comment type="caution">
    <text evidence="6">The sequence shown here is derived from an EMBL/GenBank/DDBJ whole genome shotgun (WGS) entry which is preliminary data.</text>
</comment>
<feature type="compositionally biased region" description="Polar residues" evidence="4">
    <location>
        <begin position="1"/>
        <end position="43"/>
    </location>
</feature>
<reference evidence="6" key="1">
    <citation type="submission" date="2022-10" db="EMBL/GenBank/DDBJ databases">
        <title>Tapping the CABI collections for fungal endophytes: first genome assemblies for Collariella, Neodidymelliopsis, Ascochyta clinopodiicola, Didymella pomorum, Didymosphaeria variabile, Neocosmospora piperis and Neocucurbitaria cava.</title>
        <authorList>
            <person name="Hill R."/>
        </authorList>
    </citation>
    <scope>NUCLEOTIDE SEQUENCE</scope>
    <source>
        <strain evidence="6">IMI 355082</strain>
    </source>
</reference>
<dbReference type="InterPro" id="IPR036864">
    <property type="entry name" value="Zn2-C6_fun-type_DNA-bd_sf"/>
</dbReference>
<dbReference type="Pfam" id="PF04082">
    <property type="entry name" value="Fungal_trans"/>
    <property type="match status" value="1"/>
</dbReference>
<organism evidence="6 7">
    <name type="scientific">Gnomoniopsis smithogilvyi</name>
    <dbReference type="NCBI Taxonomy" id="1191159"/>
    <lineage>
        <taxon>Eukaryota</taxon>
        <taxon>Fungi</taxon>
        <taxon>Dikarya</taxon>
        <taxon>Ascomycota</taxon>
        <taxon>Pezizomycotina</taxon>
        <taxon>Sordariomycetes</taxon>
        <taxon>Sordariomycetidae</taxon>
        <taxon>Diaporthales</taxon>
        <taxon>Gnomoniaceae</taxon>
        <taxon>Gnomoniopsis</taxon>
    </lineage>
</organism>
<evidence type="ECO:0000313" key="6">
    <source>
        <dbReference type="EMBL" id="KAJ4397330.1"/>
    </source>
</evidence>